<keyword evidence="12" id="KW-1185">Reference proteome</keyword>
<gene>
    <name evidence="11" type="ORF">GCM10022286_23110</name>
</gene>
<organism evidence="11 12">
    <name type="scientific">Gryllotalpicola daejeonensis</name>
    <dbReference type="NCBI Taxonomy" id="993087"/>
    <lineage>
        <taxon>Bacteria</taxon>
        <taxon>Bacillati</taxon>
        <taxon>Actinomycetota</taxon>
        <taxon>Actinomycetes</taxon>
        <taxon>Micrococcales</taxon>
        <taxon>Microbacteriaceae</taxon>
        <taxon>Gryllotalpicola</taxon>
    </lineage>
</organism>
<evidence type="ECO:0000256" key="2">
    <source>
        <dbReference type="ARBA" id="ARBA00022475"/>
    </source>
</evidence>
<keyword evidence="2" id="KW-1003">Cell membrane</keyword>
<name>A0ABP7ZLI9_9MICO</name>
<evidence type="ECO:0000256" key="1">
    <source>
        <dbReference type="ARBA" id="ARBA00004236"/>
    </source>
</evidence>
<dbReference type="InterPro" id="IPR001173">
    <property type="entry name" value="Glyco_trans_2-like"/>
</dbReference>
<accession>A0ABP7ZLI9</accession>
<evidence type="ECO:0000256" key="9">
    <source>
        <dbReference type="ARBA" id="ARBA00040345"/>
    </source>
</evidence>
<dbReference type="Gene3D" id="3.90.550.10">
    <property type="entry name" value="Spore Coat Polysaccharide Biosynthesis Protein SpsA, Chain A"/>
    <property type="match status" value="1"/>
</dbReference>
<evidence type="ECO:0000256" key="6">
    <source>
        <dbReference type="ARBA" id="ARBA00037281"/>
    </source>
</evidence>
<sequence length="289" mass="31526">MTDRPHPYAMSVIIPAHNEEAVIARLLTRLVAGDPEERLELIVVANGCTDDTARAAASVDARIRVLEIPVASKPSALNAGDRAASTFPRAYVDADVRVESRALLAVAELMAREPEVLAAAPALSIDLSHSSLAVRLHYRMWAQSDYRREAHIGSGVYVLSQAGRARFGAFPSLIADDRFVQQLFAPEERRTLADHTFSISAPATLDAEIARATRIAAGNAELQRSGLVREAPATAHPATALLRRVIGHPRLWPALAVYCYGKAVPRLRARRQVRAGLPILWNRDESSRV</sequence>
<dbReference type="InterPro" id="IPR029044">
    <property type="entry name" value="Nucleotide-diphossugar_trans"/>
</dbReference>
<keyword evidence="5" id="KW-0472">Membrane</keyword>
<evidence type="ECO:0000256" key="4">
    <source>
        <dbReference type="ARBA" id="ARBA00022679"/>
    </source>
</evidence>
<evidence type="ECO:0000256" key="8">
    <source>
        <dbReference type="ARBA" id="ARBA00038120"/>
    </source>
</evidence>
<evidence type="ECO:0000259" key="10">
    <source>
        <dbReference type="Pfam" id="PF00535"/>
    </source>
</evidence>
<proteinExistence type="inferred from homology"/>
<protein>
    <recommendedName>
        <fullName evidence="9">4,4'-diaponeurosporenoate glycosyltransferase</fullName>
    </recommendedName>
</protein>
<comment type="function">
    <text evidence="6">Catalyzes the glycosylation of 4,4'-diaponeurosporenoate, i.e. the esterification of glucose at the C1'' position with the carboxyl group of 4,4'-diaponeurosporenic acid, to form glycosyl-4,4'-diaponeurosporenoate. This is a step in the biosynthesis of staphyloxanthin, an orange pigment present in most staphylococci strains.</text>
</comment>
<keyword evidence="3" id="KW-0328">Glycosyltransferase</keyword>
<dbReference type="Proteomes" id="UP001415169">
    <property type="component" value="Unassembled WGS sequence"/>
</dbReference>
<comment type="subcellular location">
    <subcellularLocation>
        <location evidence="1">Cell membrane</location>
    </subcellularLocation>
</comment>
<dbReference type="Pfam" id="PF00535">
    <property type="entry name" value="Glycos_transf_2"/>
    <property type="match status" value="1"/>
</dbReference>
<evidence type="ECO:0000256" key="5">
    <source>
        <dbReference type="ARBA" id="ARBA00023136"/>
    </source>
</evidence>
<comment type="pathway">
    <text evidence="7">Carotenoid biosynthesis; staphyloxanthin biosynthesis; staphyloxanthin from farnesyl diphosphate: step 4/5.</text>
</comment>
<dbReference type="EMBL" id="BAABBV010000001">
    <property type="protein sequence ID" value="GAA4163120.1"/>
    <property type="molecule type" value="Genomic_DNA"/>
</dbReference>
<evidence type="ECO:0000256" key="7">
    <source>
        <dbReference type="ARBA" id="ARBA00037904"/>
    </source>
</evidence>
<keyword evidence="4" id="KW-0808">Transferase</keyword>
<evidence type="ECO:0000256" key="3">
    <source>
        <dbReference type="ARBA" id="ARBA00022676"/>
    </source>
</evidence>
<comment type="caution">
    <text evidence="11">The sequence shown here is derived from an EMBL/GenBank/DDBJ whole genome shotgun (WGS) entry which is preliminary data.</text>
</comment>
<reference evidence="11" key="1">
    <citation type="journal article" date="2014" name="Int. J. Syst. Evol. Microbiol.">
        <title>Complete genome of a new Firmicutes species belonging to the dominant human colonic microbiota ('Ruminococcus bicirculans') reveals two chromosomes and a selective capacity to utilize plant glucans.</title>
        <authorList>
            <consortium name="NISC Comparative Sequencing Program"/>
            <person name="Wegmann U."/>
            <person name="Louis P."/>
            <person name="Goesmann A."/>
            <person name="Henrissat B."/>
            <person name="Duncan S.H."/>
            <person name="Flint H.J."/>
        </authorList>
    </citation>
    <scope>NUCLEOTIDE SEQUENCE</scope>
    <source>
        <strain evidence="11">JCM 17590</strain>
    </source>
</reference>
<dbReference type="PANTHER" id="PTHR43646:SF2">
    <property type="entry name" value="GLYCOSYLTRANSFERASE 2-LIKE DOMAIN-CONTAINING PROTEIN"/>
    <property type="match status" value="1"/>
</dbReference>
<dbReference type="RefSeq" id="WP_344791936.1">
    <property type="nucleotide sequence ID" value="NZ_BAABBV010000001.1"/>
</dbReference>
<evidence type="ECO:0000313" key="12">
    <source>
        <dbReference type="Proteomes" id="UP001415169"/>
    </source>
</evidence>
<dbReference type="PANTHER" id="PTHR43646">
    <property type="entry name" value="GLYCOSYLTRANSFERASE"/>
    <property type="match status" value="1"/>
</dbReference>
<comment type="similarity">
    <text evidence="8">Belongs to the glycosyltransferase 2 family. CrtQ subfamily.</text>
</comment>
<reference evidence="11" key="2">
    <citation type="submission" date="2023-12" db="EMBL/GenBank/DDBJ databases">
        <authorList>
            <person name="Sun Q."/>
            <person name="Inoue M."/>
        </authorList>
    </citation>
    <scope>NUCLEOTIDE SEQUENCE</scope>
    <source>
        <strain evidence="11">JCM 17590</strain>
    </source>
</reference>
<feature type="domain" description="Glycosyltransferase 2-like" evidence="10">
    <location>
        <begin position="11"/>
        <end position="128"/>
    </location>
</feature>
<evidence type="ECO:0000313" key="11">
    <source>
        <dbReference type="EMBL" id="GAA4163120.1"/>
    </source>
</evidence>
<dbReference type="SUPFAM" id="SSF53448">
    <property type="entry name" value="Nucleotide-diphospho-sugar transferases"/>
    <property type="match status" value="1"/>
</dbReference>